<name>A0A3D9CMJ4_9FLAO</name>
<comment type="caution">
    <text evidence="1">The sequence shown here is derived from an EMBL/GenBank/DDBJ whole genome shotgun (WGS) entry which is preliminary data.</text>
</comment>
<keyword evidence="2" id="KW-1185">Reference proteome</keyword>
<organism evidence="1 2">
    <name type="scientific">Chryseobacterium flavum</name>
    <dbReference type="NCBI Taxonomy" id="415851"/>
    <lineage>
        <taxon>Bacteria</taxon>
        <taxon>Pseudomonadati</taxon>
        <taxon>Bacteroidota</taxon>
        <taxon>Flavobacteriia</taxon>
        <taxon>Flavobacteriales</taxon>
        <taxon>Weeksellaceae</taxon>
        <taxon>Chryseobacterium group</taxon>
        <taxon>Chryseobacterium</taxon>
    </lineage>
</organism>
<protein>
    <recommendedName>
        <fullName evidence="3">Transcriptional regulator</fullName>
    </recommendedName>
</protein>
<evidence type="ECO:0000313" key="2">
    <source>
        <dbReference type="Proteomes" id="UP000256769"/>
    </source>
</evidence>
<dbReference type="EMBL" id="QNUE01000007">
    <property type="protein sequence ID" value="REC66927.1"/>
    <property type="molecule type" value="Genomic_DNA"/>
</dbReference>
<dbReference type="Proteomes" id="UP000256769">
    <property type="component" value="Unassembled WGS sequence"/>
</dbReference>
<sequence length="88" mass="10541">MSKVTKDPRINVWHISLIYAIVQLAYRQNEKEIVRVSRSKLMKLSHIATFPTYHKYFQQLQDLGYIEYKPSYHPGFRSIVKIIKFKIV</sequence>
<evidence type="ECO:0008006" key="3">
    <source>
        <dbReference type="Google" id="ProtNLM"/>
    </source>
</evidence>
<reference evidence="1 2" key="1">
    <citation type="journal article" date="2007" name="Int. J. Syst. Evol. Microbiol.">
        <title>Chryseobacterium flavum sp. nov., isolated from polluted soil.</title>
        <authorList>
            <person name="Zhou Y."/>
            <person name="Dong J."/>
            <person name="Wang X."/>
            <person name="Huang X."/>
            <person name="Zhang K.Y."/>
            <person name="Zhang Y.Q."/>
            <person name="Guo Y.F."/>
            <person name="Lai R."/>
            <person name="Li W.J."/>
        </authorList>
    </citation>
    <scope>NUCLEOTIDE SEQUENCE [LARGE SCALE GENOMIC DNA]</scope>
    <source>
        <strain evidence="1 2">KCTC 12877</strain>
    </source>
</reference>
<evidence type="ECO:0000313" key="1">
    <source>
        <dbReference type="EMBL" id="REC66927.1"/>
    </source>
</evidence>
<dbReference type="AlphaFoldDB" id="A0A3D9CMJ4"/>
<proteinExistence type="predicted"/>
<accession>A0A3D9CMJ4</accession>
<gene>
    <name evidence="1" type="ORF">DRF59_11130</name>
</gene>